<reference evidence="2" key="1">
    <citation type="submission" date="2020-03" db="EMBL/GenBank/DDBJ databases">
        <authorList>
            <person name="Weist P."/>
        </authorList>
    </citation>
    <scope>NUCLEOTIDE SEQUENCE</scope>
</reference>
<accession>A0A9N7YNL4</accession>
<feature type="region of interest" description="Disordered" evidence="1">
    <location>
        <begin position="14"/>
        <end position="48"/>
    </location>
</feature>
<evidence type="ECO:0000313" key="3">
    <source>
        <dbReference type="Proteomes" id="UP001153269"/>
    </source>
</evidence>
<dbReference type="AlphaFoldDB" id="A0A9N7YNL4"/>
<comment type="caution">
    <text evidence="2">The sequence shown here is derived from an EMBL/GenBank/DDBJ whole genome shotgun (WGS) entry which is preliminary data.</text>
</comment>
<feature type="compositionally biased region" description="Basic and acidic residues" evidence="1">
    <location>
        <begin position="14"/>
        <end position="29"/>
    </location>
</feature>
<keyword evidence="3" id="KW-1185">Reference proteome</keyword>
<name>A0A9N7YNL4_PLEPL</name>
<gene>
    <name evidence="2" type="ORF">PLEPLA_LOCUS18790</name>
</gene>
<protein>
    <submittedName>
        <fullName evidence="2">Uncharacterized protein</fullName>
    </submittedName>
</protein>
<proteinExistence type="predicted"/>
<evidence type="ECO:0000313" key="2">
    <source>
        <dbReference type="EMBL" id="CAB1430804.1"/>
    </source>
</evidence>
<dbReference type="EMBL" id="CADEAL010001269">
    <property type="protein sequence ID" value="CAB1430804.1"/>
    <property type="molecule type" value="Genomic_DNA"/>
</dbReference>
<evidence type="ECO:0000256" key="1">
    <source>
        <dbReference type="SAM" id="MobiDB-lite"/>
    </source>
</evidence>
<dbReference type="Proteomes" id="UP001153269">
    <property type="component" value="Unassembled WGS sequence"/>
</dbReference>
<sequence length="105" mass="11441">MILFALAEGLQLGGEREEKEEKKEGKENNRGCVSGRGPGLARGPRRREEKPRIAANLCQNAASHRVHACTCVFMTHYTDVLYLSSAFLGSLGQAGDQVLVLRSIA</sequence>
<organism evidence="2 3">
    <name type="scientific">Pleuronectes platessa</name>
    <name type="common">European plaice</name>
    <dbReference type="NCBI Taxonomy" id="8262"/>
    <lineage>
        <taxon>Eukaryota</taxon>
        <taxon>Metazoa</taxon>
        <taxon>Chordata</taxon>
        <taxon>Craniata</taxon>
        <taxon>Vertebrata</taxon>
        <taxon>Euteleostomi</taxon>
        <taxon>Actinopterygii</taxon>
        <taxon>Neopterygii</taxon>
        <taxon>Teleostei</taxon>
        <taxon>Neoteleostei</taxon>
        <taxon>Acanthomorphata</taxon>
        <taxon>Carangaria</taxon>
        <taxon>Pleuronectiformes</taxon>
        <taxon>Pleuronectoidei</taxon>
        <taxon>Pleuronectidae</taxon>
        <taxon>Pleuronectes</taxon>
    </lineage>
</organism>